<organism evidence="2 3">
    <name type="scientific">Streptomyces humicola</name>
    <dbReference type="NCBI Taxonomy" id="2953240"/>
    <lineage>
        <taxon>Bacteria</taxon>
        <taxon>Bacillati</taxon>
        <taxon>Actinomycetota</taxon>
        <taxon>Actinomycetes</taxon>
        <taxon>Kitasatosporales</taxon>
        <taxon>Streptomycetaceae</taxon>
        <taxon>Streptomyces</taxon>
    </lineage>
</organism>
<evidence type="ECO:0008006" key="4">
    <source>
        <dbReference type="Google" id="ProtNLM"/>
    </source>
</evidence>
<keyword evidence="1" id="KW-0812">Transmembrane</keyword>
<sequence>MPRLLPPGPTGRLALFAAAVCVLALIAAGVAFSQGSFLGVVWILLAGLSSNMAWFYVRKAKAQRAAAGN</sequence>
<dbReference type="Proteomes" id="UP001057702">
    <property type="component" value="Unassembled WGS sequence"/>
</dbReference>
<keyword evidence="1" id="KW-1133">Transmembrane helix</keyword>
<proteinExistence type="predicted"/>
<comment type="caution">
    <text evidence="2">The sequence shown here is derived from an EMBL/GenBank/DDBJ whole genome shotgun (WGS) entry which is preliminary data.</text>
</comment>
<keyword evidence="1" id="KW-0472">Membrane</keyword>
<accession>A0ABT1Q5R6</accession>
<dbReference type="EMBL" id="JANFNG010000040">
    <property type="protein sequence ID" value="MCQ4084700.1"/>
    <property type="molecule type" value="Genomic_DNA"/>
</dbReference>
<dbReference type="RefSeq" id="WP_255923779.1">
    <property type="nucleotide sequence ID" value="NZ_JANFNG010000040.1"/>
</dbReference>
<evidence type="ECO:0000313" key="3">
    <source>
        <dbReference type="Proteomes" id="UP001057702"/>
    </source>
</evidence>
<protein>
    <recommendedName>
        <fullName evidence="4">Secreted protein</fullName>
    </recommendedName>
</protein>
<evidence type="ECO:0000256" key="1">
    <source>
        <dbReference type="SAM" id="Phobius"/>
    </source>
</evidence>
<reference evidence="2" key="1">
    <citation type="submission" date="2022-06" db="EMBL/GenBank/DDBJ databases">
        <title>Draft genome sequence of Streptomyces sp. RB6PN25 isolated from peat swamp forest in Thailand.</title>
        <authorList>
            <person name="Duangmal K."/>
            <person name="Klaysubun C."/>
        </authorList>
    </citation>
    <scope>NUCLEOTIDE SEQUENCE</scope>
    <source>
        <strain evidence="2">RB6PN25</strain>
    </source>
</reference>
<feature type="transmembrane region" description="Helical" evidence="1">
    <location>
        <begin position="12"/>
        <end position="31"/>
    </location>
</feature>
<keyword evidence="3" id="KW-1185">Reference proteome</keyword>
<name>A0ABT1Q5R6_9ACTN</name>
<gene>
    <name evidence="2" type="ORF">NGB36_30020</name>
</gene>
<feature type="transmembrane region" description="Helical" evidence="1">
    <location>
        <begin position="37"/>
        <end position="57"/>
    </location>
</feature>
<evidence type="ECO:0000313" key="2">
    <source>
        <dbReference type="EMBL" id="MCQ4084700.1"/>
    </source>
</evidence>